<dbReference type="InterPro" id="IPR019447">
    <property type="entry name" value="DNA/RNA-bd_Kin17_WH-like_dom"/>
</dbReference>
<dbReference type="InterPro" id="IPR003604">
    <property type="entry name" value="Matrin/U1-like-C_Znf_C2H2"/>
</dbReference>
<dbReference type="OrthoDB" id="10266249at2759"/>
<dbReference type="InterPro" id="IPR013087">
    <property type="entry name" value="Znf_C2H2_type"/>
</dbReference>
<dbReference type="GO" id="GO:0006974">
    <property type="term" value="P:DNA damage response"/>
    <property type="evidence" value="ECO:0007669"/>
    <property type="project" value="TreeGrafter"/>
</dbReference>
<feature type="region of interest" description="Disordered" evidence="5">
    <location>
        <begin position="304"/>
        <end position="362"/>
    </location>
</feature>
<gene>
    <name evidence="7" type="ORF">PSFLO_06308</name>
</gene>
<dbReference type="Gene3D" id="3.30.160.60">
    <property type="entry name" value="Classic Zinc Finger"/>
    <property type="match status" value="1"/>
</dbReference>
<protein>
    <submittedName>
        <fullName evidence="7">Related to RTS2 - Basic zinc-finger protein, involved in UV response and DNA replication</fullName>
    </submittedName>
</protein>
<dbReference type="Pfam" id="PF10357">
    <property type="entry name" value="WH_KIN17"/>
    <property type="match status" value="1"/>
</dbReference>
<evidence type="ECO:0000256" key="4">
    <source>
        <dbReference type="ARBA" id="ARBA00022833"/>
    </source>
</evidence>
<proteinExistence type="inferred from homology"/>
<evidence type="ECO:0000256" key="1">
    <source>
        <dbReference type="ARBA" id="ARBA00008517"/>
    </source>
</evidence>
<evidence type="ECO:0000256" key="3">
    <source>
        <dbReference type="ARBA" id="ARBA00022771"/>
    </source>
</evidence>
<name>A0A5C3F9R1_9BASI</name>
<comment type="similarity">
    <text evidence="1">Belongs to the KIN17 family.</text>
</comment>
<dbReference type="InterPro" id="IPR056767">
    <property type="entry name" value="C2H2-Znf_KIN17"/>
</dbReference>
<feature type="region of interest" description="Disordered" evidence="5">
    <location>
        <begin position="182"/>
        <end position="207"/>
    </location>
</feature>
<dbReference type="Pfam" id="PF25095">
    <property type="entry name" value="C2H2-zf_KIN17"/>
    <property type="match status" value="1"/>
</dbReference>
<dbReference type="Proteomes" id="UP000323386">
    <property type="component" value="Unassembled WGS sequence"/>
</dbReference>
<keyword evidence="8" id="KW-1185">Reference proteome</keyword>
<keyword evidence="2" id="KW-0479">Metal-binding</keyword>
<dbReference type="SMART" id="SM01253">
    <property type="entry name" value="Kin17_mid"/>
    <property type="match status" value="1"/>
</dbReference>
<keyword evidence="3 7" id="KW-0863">Zinc-finger</keyword>
<feature type="compositionally biased region" description="Polar residues" evidence="5">
    <location>
        <begin position="352"/>
        <end position="362"/>
    </location>
</feature>
<dbReference type="InterPro" id="IPR037321">
    <property type="entry name" value="KIN17-like"/>
</dbReference>
<dbReference type="InterPro" id="IPR036236">
    <property type="entry name" value="Znf_C2H2_sf"/>
</dbReference>
<dbReference type="SMART" id="SM00451">
    <property type="entry name" value="ZnF_U1"/>
    <property type="match status" value="1"/>
</dbReference>
<keyword evidence="4" id="KW-0862">Zinc</keyword>
<dbReference type="GO" id="GO:0006260">
    <property type="term" value="P:DNA replication"/>
    <property type="evidence" value="ECO:0007669"/>
    <property type="project" value="TreeGrafter"/>
</dbReference>
<dbReference type="Gene3D" id="1.10.10.2030">
    <property type="entry name" value="DNA/RNA-binding protein Kin17, conserved domain"/>
    <property type="match status" value="1"/>
</dbReference>
<dbReference type="SUPFAM" id="SSF57667">
    <property type="entry name" value="beta-beta-alpha zinc fingers"/>
    <property type="match status" value="1"/>
</dbReference>
<dbReference type="GO" id="GO:0003690">
    <property type="term" value="F:double-stranded DNA binding"/>
    <property type="evidence" value="ECO:0007669"/>
    <property type="project" value="TreeGrafter"/>
</dbReference>
<feature type="compositionally biased region" description="Basic and acidic residues" evidence="5">
    <location>
        <begin position="198"/>
        <end position="207"/>
    </location>
</feature>
<dbReference type="PANTHER" id="PTHR12805:SF0">
    <property type="entry name" value="DNA_RNA-BINDING PROTEIN KIN17"/>
    <property type="match status" value="1"/>
</dbReference>
<evidence type="ECO:0000259" key="6">
    <source>
        <dbReference type="PROSITE" id="PS00028"/>
    </source>
</evidence>
<dbReference type="AlphaFoldDB" id="A0A5C3F9R1"/>
<dbReference type="PANTHER" id="PTHR12805">
    <property type="entry name" value="KIN17 KIN, ANTIGENIC DETERMINANT OF RECA PROTEIN HOMOLOG"/>
    <property type="match status" value="1"/>
</dbReference>
<evidence type="ECO:0000313" key="7">
    <source>
        <dbReference type="EMBL" id="SPO40826.1"/>
    </source>
</evidence>
<accession>A0A5C3F9R1</accession>
<dbReference type="GO" id="GO:0008270">
    <property type="term" value="F:zinc ion binding"/>
    <property type="evidence" value="ECO:0007669"/>
    <property type="project" value="UniProtKB-KW"/>
</dbReference>
<dbReference type="GO" id="GO:0005634">
    <property type="term" value="C:nucleus"/>
    <property type="evidence" value="ECO:0007669"/>
    <property type="project" value="TreeGrafter"/>
</dbReference>
<dbReference type="FunFam" id="1.10.10.2030:FF:000001">
    <property type="entry name" value="DNA/RNA-binding protein KIN17, putative"/>
    <property type="match status" value="1"/>
</dbReference>
<evidence type="ECO:0000256" key="5">
    <source>
        <dbReference type="SAM" id="MobiDB-lite"/>
    </source>
</evidence>
<feature type="domain" description="C2H2-type" evidence="6">
    <location>
        <begin position="28"/>
        <end position="50"/>
    </location>
</feature>
<sequence>MPKAEAGSAKAVANAMKARGLTKLRFYCQVCSKPCRDANAYNNHINSEAHMRRIEALTSSGNPNKIVDSFSDEFQREYVRLLSRRFGTRRINANQVYQEYIADRHHLHMNATKWVTLSEFVKHLGREGIVHVEETEQGWYISWIDNSPEALARQDALQKMNRAKVDDEQRSRKLLQEQIERAEREKAAAGGSAGDVGPKVEEGLKRDGNAPLKIGISLASSSKKATADCETASAATAASSSSGSAEAPVAASPSATAPATSAASASATPAFRMGFNPLKQASKASSSAPAAAAAPRAFGVNPLKAASSSSTAAGEKKKSKPPSSMTMAEKIMMEDMERKKRKAESGRIAGPTMQQNVKRSRF</sequence>
<dbReference type="EMBL" id="OOIP01000022">
    <property type="protein sequence ID" value="SPO40826.1"/>
    <property type="molecule type" value="Genomic_DNA"/>
</dbReference>
<evidence type="ECO:0000256" key="2">
    <source>
        <dbReference type="ARBA" id="ARBA00022723"/>
    </source>
</evidence>
<dbReference type="PROSITE" id="PS00028">
    <property type="entry name" value="ZINC_FINGER_C2H2_1"/>
    <property type="match status" value="1"/>
</dbReference>
<organism evidence="7 8">
    <name type="scientific">Pseudozyma flocculosa</name>
    <dbReference type="NCBI Taxonomy" id="84751"/>
    <lineage>
        <taxon>Eukaryota</taxon>
        <taxon>Fungi</taxon>
        <taxon>Dikarya</taxon>
        <taxon>Basidiomycota</taxon>
        <taxon>Ustilaginomycotina</taxon>
        <taxon>Ustilaginomycetes</taxon>
        <taxon>Ustilaginales</taxon>
        <taxon>Ustilaginaceae</taxon>
        <taxon>Pseudozyma</taxon>
    </lineage>
</organism>
<evidence type="ECO:0000313" key="8">
    <source>
        <dbReference type="Proteomes" id="UP000323386"/>
    </source>
</evidence>
<dbReference type="InterPro" id="IPR038254">
    <property type="entry name" value="KIN17_WH-like_sf"/>
</dbReference>
<reference evidence="7 8" key="1">
    <citation type="submission" date="2018-03" db="EMBL/GenBank/DDBJ databases">
        <authorList>
            <person name="Guldener U."/>
        </authorList>
    </citation>
    <scope>NUCLEOTIDE SEQUENCE [LARGE SCALE GENOMIC DNA]</scope>
    <source>
        <strain evidence="7 8">DAOM196992</strain>
    </source>
</reference>